<dbReference type="GO" id="GO:0033617">
    <property type="term" value="P:mitochondrial respiratory chain complex IV assembly"/>
    <property type="evidence" value="ECO:0007669"/>
    <property type="project" value="InterPro"/>
</dbReference>
<protein>
    <submittedName>
        <fullName evidence="3">Uncharacterized protein</fullName>
    </submittedName>
</protein>
<keyword evidence="2" id="KW-0812">Transmembrane</keyword>
<reference evidence="3 4" key="1">
    <citation type="journal article" date="2016" name="Proc. Natl. Acad. Sci. U.S.A.">
        <title>Comparative genomics of biotechnologically important yeasts.</title>
        <authorList>
            <person name="Riley R."/>
            <person name="Haridas S."/>
            <person name="Wolfe K.H."/>
            <person name="Lopes M.R."/>
            <person name="Hittinger C.T."/>
            <person name="Goeker M."/>
            <person name="Salamov A.A."/>
            <person name="Wisecaver J.H."/>
            <person name="Long T.M."/>
            <person name="Calvey C.H."/>
            <person name="Aerts A.L."/>
            <person name="Barry K.W."/>
            <person name="Choi C."/>
            <person name="Clum A."/>
            <person name="Coughlan A.Y."/>
            <person name="Deshpande S."/>
            <person name="Douglass A.P."/>
            <person name="Hanson S.J."/>
            <person name="Klenk H.-P."/>
            <person name="LaButti K.M."/>
            <person name="Lapidus A."/>
            <person name="Lindquist E.A."/>
            <person name="Lipzen A.M."/>
            <person name="Meier-Kolthoff J.P."/>
            <person name="Ohm R.A."/>
            <person name="Otillar R.P."/>
            <person name="Pangilinan J.L."/>
            <person name="Peng Y."/>
            <person name="Rokas A."/>
            <person name="Rosa C.A."/>
            <person name="Scheuner C."/>
            <person name="Sibirny A.A."/>
            <person name="Slot J.C."/>
            <person name="Stielow J.B."/>
            <person name="Sun H."/>
            <person name="Kurtzman C.P."/>
            <person name="Blackwell M."/>
            <person name="Grigoriev I.V."/>
            <person name="Jeffries T.W."/>
        </authorList>
    </citation>
    <scope>NUCLEOTIDE SEQUENCE [LARGE SCALE GENOMIC DNA]</scope>
    <source>
        <strain evidence="4">ATCC 58044 / CBS 1984 / NCYC 433 / NRRL Y-366-8</strain>
    </source>
</reference>
<dbReference type="PANTHER" id="PTHR40020:SF1">
    <property type="entry name" value="CYTOCHROME C OXIDASE ASSEMBLY FACTOR 2"/>
    <property type="match status" value="1"/>
</dbReference>
<feature type="region of interest" description="Disordered" evidence="1">
    <location>
        <begin position="36"/>
        <end position="60"/>
    </location>
</feature>
<dbReference type="RefSeq" id="XP_019039512.1">
    <property type="nucleotide sequence ID" value="XM_019181684.1"/>
</dbReference>
<feature type="transmembrane region" description="Helical" evidence="2">
    <location>
        <begin position="12"/>
        <end position="31"/>
    </location>
</feature>
<sequence>MRAAVRSKFTNNLFYTTFAVAFVTVAGSSVMPCPAHSINNEDEKSYNQVEHQDSKKIIQN</sequence>
<keyword evidence="2" id="KW-1133">Transmembrane helix</keyword>
<organism evidence="3 4">
    <name type="scientific">Wickerhamomyces anomalus (strain ATCC 58044 / CBS 1984 / NCYC 433 / NRRL Y-366-8)</name>
    <name type="common">Yeast</name>
    <name type="synonym">Hansenula anomala</name>
    <dbReference type="NCBI Taxonomy" id="683960"/>
    <lineage>
        <taxon>Eukaryota</taxon>
        <taxon>Fungi</taxon>
        <taxon>Dikarya</taxon>
        <taxon>Ascomycota</taxon>
        <taxon>Saccharomycotina</taxon>
        <taxon>Saccharomycetes</taxon>
        <taxon>Phaffomycetales</taxon>
        <taxon>Wickerhamomycetaceae</taxon>
        <taxon>Wickerhamomyces</taxon>
    </lineage>
</organism>
<accession>A0A1E3P4E9</accession>
<dbReference type="OrthoDB" id="4065690at2759"/>
<evidence type="ECO:0000256" key="2">
    <source>
        <dbReference type="SAM" id="Phobius"/>
    </source>
</evidence>
<dbReference type="Pfam" id="PF17051">
    <property type="entry name" value="COA2"/>
    <property type="match status" value="1"/>
</dbReference>
<dbReference type="InterPro" id="IPR031459">
    <property type="entry name" value="Coa2"/>
</dbReference>
<name>A0A1E3P4E9_WICAA</name>
<proteinExistence type="predicted"/>
<dbReference type="AlphaFoldDB" id="A0A1E3P4E9"/>
<evidence type="ECO:0000313" key="4">
    <source>
        <dbReference type="Proteomes" id="UP000094112"/>
    </source>
</evidence>
<keyword evidence="4" id="KW-1185">Reference proteome</keyword>
<feature type="compositionally biased region" description="Basic and acidic residues" evidence="1">
    <location>
        <begin position="39"/>
        <end position="60"/>
    </location>
</feature>
<dbReference type="EMBL" id="KV454210">
    <property type="protein sequence ID" value="ODQ60305.1"/>
    <property type="molecule type" value="Genomic_DNA"/>
</dbReference>
<evidence type="ECO:0000256" key="1">
    <source>
        <dbReference type="SAM" id="MobiDB-lite"/>
    </source>
</evidence>
<dbReference type="GeneID" id="30198930"/>
<gene>
    <name evidence="3" type="ORF">WICANDRAFT_30072</name>
</gene>
<dbReference type="Proteomes" id="UP000094112">
    <property type="component" value="Unassembled WGS sequence"/>
</dbReference>
<keyword evidence="2" id="KW-0472">Membrane</keyword>
<dbReference type="PANTHER" id="PTHR40020">
    <property type="entry name" value="CYTOCHROME C OXIDASE ASSEMBLY FACTOR 2"/>
    <property type="match status" value="1"/>
</dbReference>
<dbReference type="GO" id="GO:0005759">
    <property type="term" value="C:mitochondrial matrix"/>
    <property type="evidence" value="ECO:0007669"/>
    <property type="project" value="TreeGrafter"/>
</dbReference>
<evidence type="ECO:0000313" key="3">
    <source>
        <dbReference type="EMBL" id="ODQ60305.1"/>
    </source>
</evidence>